<evidence type="ECO:0000313" key="1">
    <source>
        <dbReference type="EMBL" id="GBN98103.1"/>
    </source>
</evidence>
<dbReference type="InterPro" id="IPR012337">
    <property type="entry name" value="RNaseH-like_sf"/>
</dbReference>
<dbReference type="InterPro" id="IPR036397">
    <property type="entry name" value="RNaseH_sf"/>
</dbReference>
<dbReference type="EMBL" id="BGPR01027531">
    <property type="protein sequence ID" value="GBN98103.1"/>
    <property type="molecule type" value="Genomic_DNA"/>
</dbReference>
<accession>A0A4Y2TE80</accession>
<name>A0A4Y2TE80_ARAVE</name>
<evidence type="ECO:0008006" key="3">
    <source>
        <dbReference type="Google" id="ProtNLM"/>
    </source>
</evidence>
<dbReference type="AlphaFoldDB" id="A0A4Y2TE80"/>
<comment type="caution">
    <text evidence="1">The sequence shown here is derived from an EMBL/GenBank/DDBJ whole genome shotgun (WGS) entry which is preliminary data.</text>
</comment>
<dbReference type="Gene3D" id="3.30.420.10">
    <property type="entry name" value="Ribonuclease H-like superfamily/Ribonuclease H"/>
    <property type="match status" value="1"/>
</dbReference>
<gene>
    <name evidence="1" type="ORF">AVEN_76763_1</name>
</gene>
<dbReference type="GO" id="GO:0003676">
    <property type="term" value="F:nucleic acid binding"/>
    <property type="evidence" value="ECO:0007669"/>
    <property type="project" value="InterPro"/>
</dbReference>
<proteinExistence type="predicted"/>
<keyword evidence="2" id="KW-1185">Reference proteome</keyword>
<sequence length="220" mass="24420">MVLHGVAVFAYPLSAREARLLNSIRLTFLLNITGAYYTTPTVALRIITGILPLPLKAEMEALLSPIAQDIQQILHNSTTITLAWIKAHDGTPGNEAAVILAKQIASKGQHIYIPIPRSYLKKRLGEISIKQWQIQLDAGETGRNIYQIQLKVQTTPIPWQRSKIHFATGHVLFPTHLHRFHLKSTDHCGSGEQGSPINCERSALASSYHLAKPTTDLIQL</sequence>
<reference evidence="1 2" key="1">
    <citation type="journal article" date="2019" name="Sci. Rep.">
        <title>Orb-weaving spider Araneus ventricosus genome elucidates the spidroin gene catalogue.</title>
        <authorList>
            <person name="Kono N."/>
            <person name="Nakamura H."/>
            <person name="Ohtoshi R."/>
            <person name="Moran D.A.P."/>
            <person name="Shinohara A."/>
            <person name="Yoshida Y."/>
            <person name="Fujiwara M."/>
            <person name="Mori M."/>
            <person name="Tomita M."/>
            <person name="Arakawa K."/>
        </authorList>
    </citation>
    <scope>NUCLEOTIDE SEQUENCE [LARGE SCALE GENOMIC DNA]</scope>
</reference>
<organism evidence="1 2">
    <name type="scientific">Araneus ventricosus</name>
    <name type="common">Orbweaver spider</name>
    <name type="synonym">Epeira ventricosa</name>
    <dbReference type="NCBI Taxonomy" id="182803"/>
    <lineage>
        <taxon>Eukaryota</taxon>
        <taxon>Metazoa</taxon>
        <taxon>Ecdysozoa</taxon>
        <taxon>Arthropoda</taxon>
        <taxon>Chelicerata</taxon>
        <taxon>Arachnida</taxon>
        <taxon>Araneae</taxon>
        <taxon>Araneomorphae</taxon>
        <taxon>Entelegynae</taxon>
        <taxon>Araneoidea</taxon>
        <taxon>Araneidae</taxon>
        <taxon>Araneus</taxon>
    </lineage>
</organism>
<protein>
    <recommendedName>
        <fullName evidence="3">RNase H type-1 domain-containing protein</fullName>
    </recommendedName>
</protein>
<dbReference type="SUPFAM" id="SSF53098">
    <property type="entry name" value="Ribonuclease H-like"/>
    <property type="match status" value="1"/>
</dbReference>
<dbReference type="Proteomes" id="UP000499080">
    <property type="component" value="Unassembled WGS sequence"/>
</dbReference>
<evidence type="ECO:0000313" key="2">
    <source>
        <dbReference type="Proteomes" id="UP000499080"/>
    </source>
</evidence>
<dbReference type="OrthoDB" id="10531623at2759"/>